<dbReference type="GO" id="GO:1990114">
    <property type="term" value="P:RNA polymerase II core complex assembly"/>
    <property type="evidence" value="ECO:0007669"/>
    <property type="project" value="TreeGrafter"/>
</dbReference>
<proteinExistence type="inferred from homology"/>
<dbReference type="GO" id="GO:0016272">
    <property type="term" value="C:prefoldin complex"/>
    <property type="evidence" value="ECO:0007669"/>
    <property type="project" value="InterPro"/>
</dbReference>
<gene>
    <name evidence="3" type="ORF">CALCODRAFT_468982</name>
</gene>
<dbReference type="Proteomes" id="UP000076842">
    <property type="component" value="Unassembled WGS sequence"/>
</dbReference>
<comment type="similarity">
    <text evidence="1">Belongs to the prefoldin subunit alpha family.</text>
</comment>
<evidence type="ECO:0000256" key="1">
    <source>
        <dbReference type="ARBA" id="ARBA00010048"/>
    </source>
</evidence>
<dbReference type="AlphaFoldDB" id="A0A165GF93"/>
<evidence type="ECO:0000256" key="2">
    <source>
        <dbReference type="ARBA" id="ARBA00023186"/>
    </source>
</evidence>
<dbReference type="CDD" id="cd23157">
    <property type="entry name" value="Prefoldin_5"/>
    <property type="match status" value="1"/>
</dbReference>
<dbReference type="NCBIfam" id="TIGR00293">
    <property type="entry name" value="prefoldin subunit alpha"/>
    <property type="match status" value="1"/>
</dbReference>
<organism evidence="3 4">
    <name type="scientific">Calocera cornea HHB12733</name>
    <dbReference type="NCBI Taxonomy" id="1353952"/>
    <lineage>
        <taxon>Eukaryota</taxon>
        <taxon>Fungi</taxon>
        <taxon>Dikarya</taxon>
        <taxon>Basidiomycota</taxon>
        <taxon>Agaricomycotina</taxon>
        <taxon>Dacrymycetes</taxon>
        <taxon>Dacrymycetales</taxon>
        <taxon>Dacrymycetaceae</taxon>
        <taxon>Calocera</taxon>
    </lineage>
</organism>
<dbReference type="GO" id="GO:1990113">
    <property type="term" value="P:RNA polymerase I assembly"/>
    <property type="evidence" value="ECO:0007669"/>
    <property type="project" value="TreeGrafter"/>
</dbReference>
<dbReference type="OrthoDB" id="10267474at2759"/>
<dbReference type="PANTHER" id="PTHR12674">
    <property type="entry name" value="PREFOLDIN SUBUNIT 5"/>
    <property type="match status" value="1"/>
</dbReference>
<keyword evidence="4" id="KW-1185">Reference proteome</keyword>
<dbReference type="SUPFAM" id="SSF46579">
    <property type="entry name" value="Prefoldin"/>
    <property type="match status" value="1"/>
</dbReference>
<evidence type="ECO:0000313" key="3">
    <source>
        <dbReference type="EMBL" id="KZT57994.1"/>
    </source>
</evidence>
<dbReference type="InterPro" id="IPR004127">
    <property type="entry name" value="Prefoldin_subunit_alpha"/>
</dbReference>
<accession>A0A165GF93</accession>
<reference evidence="3 4" key="1">
    <citation type="journal article" date="2016" name="Mol. Biol. Evol.">
        <title>Comparative Genomics of Early-Diverging Mushroom-Forming Fungi Provides Insights into the Origins of Lignocellulose Decay Capabilities.</title>
        <authorList>
            <person name="Nagy L.G."/>
            <person name="Riley R."/>
            <person name="Tritt A."/>
            <person name="Adam C."/>
            <person name="Daum C."/>
            <person name="Floudas D."/>
            <person name="Sun H."/>
            <person name="Yadav J.S."/>
            <person name="Pangilinan J."/>
            <person name="Larsson K.H."/>
            <person name="Matsuura K."/>
            <person name="Barry K."/>
            <person name="Labutti K."/>
            <person name="Kuo R."/>
            <person name="Ohm R.A."/>
            <person name="Bhattacharya S.S."/>
            <person name="Shirouzu T."/>
            <person name="Yoshinaga Y."/>
            <person name="Martin F.M."/>
            <person name="Grigoriev I.V."/>
            <person name="Hibbett D.S."/>
        </authorList>
    </citation>
    <scope>NUCLEOTIDE SEQUENCE [LARGE SCALE GENOMIC DNA]</scope>
    <source>
        <strain evidence="3 4">HHB12733</strain>
    </source>
</reference>
<name>A0A165GF93_9BASI</name>
<dbReference type="GO" id="GO:0005737">
    <property type="term" value="C:cytoplasm"/>
    <property type="evidence" value="ECO:0007669"/>
    <property type="project" value="TreeGrafter"/>
</dbReference>
<dbReference type="InterPro" id="IPR011599">
    <property type="entry name" value="PFD_alpha_archaea"/>
</dbReference>
<dbReference type="PANTHER" id="PTHR12674:SF2">
    <property type="entry name" value="PREFOLDIN SUBUNIT 5"/>
    <property type="match status" value="1"/>
</dbReference>
<sequence length="153" mass="17236">MSQQPAQTISVTDLDLPQLQDVKRQLDEELTHLTNSFAQLKQAHSKFKTCLDCVKEVRPGNARKTILVPLSSSLYVNGKLSNPEKVLIDVGTGYYVSKTRDQASVHYQQKIEFVENNLKTVQAAVEKKQENLNMVIQVIQMRVGQAAQAPKER</sequence>
<dbReference type="GO" id="GO:1990115">
    <property type="term" value="P:RNA polymerase III assembly"/>
    <property type="evidence" value="ECO:0007669"/>
    <property type="project" value="TreeGrafter"/>
</dbReference>
<dbReference type="Gene3D" id="1.10.287.370">
    <property type="match status" value="1"/>
</dbReference>
<dbReference type="InterPro" id="IPR009053">
    <property type="entry name" value="Prefoldin"/>
</dbReference>
<dbReference type="InParanoid" id="A0A165GF93"/>
<dbReference type="EMBL" id="KV423956">
    <property type="protein sequence ID" value="KZT57994.1"/>
    <property type="molecule type" value="Genomic_DNA"/>
</dbReference>
<dbReference type="FunCoup" id="A0A165GF93">
    <property type="interactions" value="599"/>
</dbReference>
<dbReference type="Pfam" id="PF02996">
    <property type="entry name" value="Prefoldin"/>
    <property type="match status" value="1"/>
</dbReference>
<keyword evidence="2" id="KW-0143">Chaperone</keyword>
<evidence type="ECO:0000313" key="4">
    <source>
        <dbReference type="Proteomes" id="UP000076842"/>
    </source>
</evidence>
<dbReference type="STRING" id="1353952.A0A165GF93"/>
<dbReference type="GO" id="GO:0051082">
    <property type="term" value="F:unfolded protein binding"/>
    <property type="evidence" value="ECO:0007669"/>
    <property type="project" value="InterPro"/>
</dbReference>
<protein>
    <submittedName>
        <fullName evidence="3">Prefoldin alpha subunit</fullName>
    </submittedName>
</protein>
<dbReference type="FunFam" id="1.10.287.370:FF:000004">
    <property type="entry name" value="Probable prefoldin subunit 5"/>
    <property type="match status" value="1"/>
</dbReference>
<dbReference type="GO" id="GO:0006457">
    <property type="term" value="P:protein folding"/>
    <property type="evidence" value="ECO:0007669"/>
    <property type="project" value="InterPro"/>
</dbReference>